<dbReference type="PANTHER" id="PTHR21010:SF3">
    <property type="entry name" value="DAXX"/>
    <property type="match status" value="1"/>
</dbReference>
<dbReference type="AlphaFoldDB" id="A0ABD2I8F1"/>
<dbReference type="PANTHER" id="PTHR21010">
    <property type="entry name" value="AGAP001581-PA"/>
    <property type="match status" value="1"/>
</dbReference>
<organism evidence="2 3">
    <name type="scientific">Heterodera trifolii</name>
    <dbReference type="NCBI Taxonomy" id="157864"/>
    <lineage>
        <taxon>Eukaryota</taxon>
        <taxon>Metazoa</taxon>
        <taxon>Ecdysozoa</taxon>
        <taxon>Nematoda</taxon>
        <taxon>Chromadorea</taxon>
        <taxon>Rhabditida</taxon>
        <taxon>Tylenchina</taxon>
        <taxon>Tylenchomorpha</taxon>
        <taxon>Tylenchoidea</taxon>
        <taxon>Heteroderidae</taxon>
        <taxon>Heteroderinae</taxon>
        <taxon>Heterodera</taxon>
    </lineage>
</organism>
<sequence>MPYFVPQRSAVRSTTIHVPSSSTSSTAVERKITGGGGGNGTASARLARIQQLQFRRQHSSPAVVEEDYERSVQFADCVSMRSVSAWSAFDDIDTELEPKQEFQIENKKLNHHNNRHHDNPNVSKTVHHLMGNLFKTDMFNVFMSMAKDGTNGGTMQLGVGGANSKEQLAIAVYKQYKAKMKLMEPYKRLRTALKHLQTEYAQSKSQNLLMRYTHMQKMIHEVIITERQQHWQQQQIIADLPVQAISETPQAYVLRIASLLDDEAKSMPSSPRVGGAIAQLLGSTICIAERTKDSTFYTSLKAKPIENLQEQCAQLSTDLYRLVHKYQALRSAVRELARAYQHTRYYPLVPRYNLLKAMIKRLLRTPAVVELDSNFFE</sequence>
<evidence type="ECO:0000313" key="3">
    <source>
        <dbReference type="Proteomes" id="UP001620626"/>
    </source>
</evidence>
<dbReference type="EMBL" id="JBICBT010001253">
    <property type="protein sequence ID" value="KAL3076389.1"/>
    <property type="molecule type" value="Genomic_DNA"/>
</dbReference>
<comment type="caution">
    <text evidence="2">The sequence shown here is derived from an EMBL/GenBank/DDBJ whole genome shotgun (WGS) entry which is preliminary data.</text>
</comment>
<gene>
    <name evidence="2" type="ORF">niasHT_039878</name>
</gene>
<reference evidence="2 3" key="1">
    <citation type="submission" date="2024-10" db="EMBL/GenBank/DDBJ databases">
        <authorList>
            <person name="Kim D."/>
        </authorList>
    </citation>
    <scope>NUCLEOTIDE SEQUENCE [LARGE SCALE GENOMIC DNA]</scope>
    <source>
        <strain evidence="2">BH-2024</strain>
    </source>
</reference>
<feature type="region of interest" description="Disordered" evidence="1">
    <location>
        <begin position="20"/>
        <end position="41"/>
    </location>
</feature>
<evidence type="ECO:0000313" key="2">
    <source>
        <dbReference type="EMBL" id="KAL3076389.1"/>
    </source>
</evidence>
<dbReference type="Proteomes" id="UP001620626">
    <property type="component" value="Unassembled WGS sequence"/>
</dbReference>
<keyword evidence="3" id="KW-1185">Reference proteome</keyword>
<name>A0ABD2I8F1_9BILA</name>
<accession>A0ABD2I8F1</accession>
<protein>
    <submittedName>
        <fullName evidence="2">Uncharacterized protein</fullName>
    </submittedName>
</protein>
<evidence type="ECO:0000256" key="1">
    <source>
        <dbReference type="SAM" id="MobiDB-lite"/>
    </source>
</evidence>
<proteinExistence type="predicted"/>